<dbReference type="CDD" id="cd08884">
    <property type="entry name" value="RHO_alpha_C_GbcA-like"/>
    <property type="match status" value="1"/>
</dbReference>
<dbReference type="InterPro" id="IPR017941">
    <property type="entry name" value="Rieske_2Fe-2S"/>
</dbReference>
<dbReference type="Proteomes" id="UP000608154">
    <property type="component" value="Unassembled WGS sequence"/>
</dbReference>
<dbReference type="Pfam" id="PF00355">
    <property type="entry name" value="Rieske"/>
    <property type="match status" value="1"/>
</dbReference>
<keyword evidence="6" id="KW-0411">Iron-sulfur</keyword>
<gene>
    <name evidence="8" type="ORF">GCM10011494_03460</name>
</gene>
<sequence>MSRFESISALLSQNRPGLTLPRDLYVSQEAFEFDTQVMLKSVWLYAGTVAHVKKPGDFFLFEVANNSIIVVRGKDMQVRAFYNSCRHRGARICQNNSGHSSRLTCPYHQWTYGLDGSLIVARGMVAGFSKADHGLVPVALENIGGLLFICMNDNPPPIDRVKKDIGEQIAVYDLERCKVAVQDNLIEDANWKLVMENNRECYHCGAGHPELIKILGTYGFGKGLPEDGEEDLVEDDVFDAMLHAKRDEWKSLGIYHDLIEFPGDWWHRVARLPLANGALTQSVDGKLACKKLIGPFKEPETSSLSVWTEPNSWHHFCCDHVVTFSLTPIGPDKTLLRTSWLVHEDAVEGVDYDPEHIAGLWRATNKQDSYFSSINHRGIATDGYRQGPYAVEEKLCGHFKDFYVEHGKAALERMRVA</sequence>
<evidence type="ECO:0000256" key="6">
    <source>
        <dbReference type="ARBA" id="ARBA00023014"/>
    </source>
</evidence>
<evidence type="ECO:0000256" key="1">
    <source>
        <dbReference type="ARBA" id="ARBA00001962"/>
    </source>
</evidence>
<dbReference type="GO" id="GO:0051537">
    <property type="term" value="F:2 iron, 2 sulfur cluster binding"/>
    <property type="evidence" value="ECO:0007669"/>
    <property type="project" value="UniProtKB-KW"/>
</dbReference>
<keyword evidence="9" id="KW-1185">Reference proteome</keyword>
<dbReference type="SUPFAM" id="SSF55961">
    <property type="entry name" value="Bet v1-like"/>
    <property type="match status" value="1"/>
</dbReference>
<protein>
    <submittedName>
        <fullName evidence="8">(Fe-S)-binding protein</fullName>
    </submittedName>
</protein>
<reference evidence="8" key="1">
    <citation type="journal article" date="2014" name="Int. J. Syst. Evol. Microbiol.">
        <title>Complete genome sequence of Corynebacterium casei LMG S-19264T (=DSM 44701T), isolated from a smear-ripened cheese.</title>
        <authorList>
            <consortium name="US DOE Joint Genome Institute (JGI-PGF)"/>
            <person name="Walter F."/>
            <person name="Albersmeier A."/>
            <person name="Kalinowski J."/>
            <person name="Ruckert C."/>
        </authorList>
    </citation>
    <scope>NUCLEOTIDE SEQUENCE</scope>
    <source>
        <strain evidence="8">CGMCC 1.15095</strain>
    </source>
</reference>
<dbReference type="GO" id="GO:0016491">
    <property type="term" value="F:oxidoreductase activity"/>
    <property type="evidence" value="ECO:0007669"/>
    <property type="project" value="UniProtKB-KW"/>
</dbReference>
<evidence type="ECO:0000256" key="3">
    <source>
        <dbReference type="ARBA" id="ARBA00022723"/>
    </source>
</evidence>
<organism evidence="8 9">
    <name type="scientific">Novosphingobium endophyticum</name>
    <dbReference type="NCBI Taxonomy" id="1955250"/>
    <lineage>
        <taxon>Bacteria</taxon>
        <taxon>Pseudomonadati</taxon>
        <taxon>Pseudomonadota</taxon>
        <taxon>Alphaproteobacteria</taxon>
        <taxon>Sphingomonadales</taxon>
        <taxon>Sphingomonadaceae</taxon>
        <taxon>Novosphingobium</taxon>
    </lineage>
</organism>
<keyword evidence="5" id="KW-0408">Iron</keyword>
<evidence type="ECO:0000313" key="9">
    <source>
        <dbReference type="Proteomes" id="UP000608154"/>
    </source>
</evidence>
<comment type="caution">
    <text evidence="8">The sequence shown here is derived from an EMBL/GenBank/DDBJ whole genome shotgun (WGS) entry which is preliminary data.</text>
</comment>
<keyword evidence="2" id="KW-0001">2Fe-2S</keyword>
<evidence type="ECO:0000256" key="4">
    <source>
        <dbReference type="ARBA" id="ARBA00023002"/>
    </source>
</evidence>
<evidence type="ECO:0000256" key="5">
    <source>
        <dbReference type="ARBA" id="ARBA00023004"/>
    </source>
</evidence>
<evidence type="ECO:0000259" key="7">
    <source>
        <dbReference type="PROSITE" id="PS51296"/>
    </source>
</evidence>
<keyword evidence="4" id="KW-0560">Oxidoreductase</keyword>
<feature type="domain" description="Rieske" evidence="7">
    <location>
        <begin position="45"/>
        <end position="149"/>
    </location>
</feature>
<dbReference type="PROSITE" id="PS51296">
    <property type="entry name" value="RIESKE"/>
    <property type="match status" value="1"/>
</dbReference>
<dbReference type="PANTHER" id="PTHR43756">
    <property type="entry name" value="CHOLINE MONOOXYGENASE, CHLOROPLASTIC"/>
    <property type="match status" value="1"/>
</dbReference>
<dbReference type="EMBL" id="BMHK01000002">
    <property type="protein sequence ID" value="GGB88474.1"/>
    <property type="molecule type" value="Genomic_DNA"/>
</dbReference>
<dbReference type="InterPro" id="IPR015879">
    <property type="entry name" value="Ring_hydroxy_dOase_asu_C_dom"/>
</dbReference>
<reference evidence="8" key="2">
    <citation type="submission" date="2020-09" db="EMBL/GenBank/DDBJ databases">
        <authorList>
            <person name="Sun Q."/>
            <person name="Zhou Y."/>
        </authorList>
    </citation>
    <scope>NUCLEOTIDE SEQUENCE</scope>
    <source>
        <strain evidence="8">CGMCC 1.15095</strain>
    </source>
</reference>
<dbReference type="RefSeq" id="WP_188767694.1">
    <property type="nucleotide sequence ID" value="NZ_BMHK01000002.1"/>
</dbReference>
<dbReference type="PANTHER" id="PTHR43756:SF5">
    <property type="entry name" value="CHOLINE MONOOXYGENASE, CHLOROPLASTIC"/>
    <property type="match status" value="1"/>
</dbReference>
<dbReference type="AlphaFoldDB" id="A0A916TNX1"/>
<dbReference type="CDD" id="cd03469">
    <property type="entry name" value="Rieske_RO_Alpha_N"/>
    <property type="match status" value="1"/>
</dbReference>
<dbReference type="GO" id="GO:0005506">
    <property type="term" value="F:iron ion binding"/>
    <property type="evidence" value="ECO:0007669"/>
    <property type="project" value="InterPro"/>
</dbReference>
<accession>A0A916TNX1</accession>
<dbReference type="Gene3D" id="2.102.10.10">
    <property type="entry name" value="Rieske [2Fe-2S] iron-sulphur domain"/>
    <property type="match status" value="1"/>
</dbReference>
<keyword evidence="3" id="KW-0479">Metal-binding</keyword>
<dbReference type="Pfam" id="PF00848">
    <property type="entry name" value="Ring_hydroxyl_A"/>
    <property type="match status" value="1"/>
</dbReference>
<evidence type="ECO:0000256" key="2">
    <source>
        <dbReference type="ARBA" id="ARBA00022714"/>
    </source>
</evidence>
<name>A0A916TNX1_9SPHN</name>
<dbReference type="InterPro" id="IPR001663">
    <property type="entry name" value="Rng_hydr_dOase-A"/>
</dbReference>
<comment type="cofactor">
    <cofactor evidence="1">
        <name>Fe cation</name>
        <dbReference type="ChEBI" id="CHEBI:24875"/>
    </cofactor>
</comment>
<dbReference type="InterPro" id="IPR036922">
    <property type="entry name" value="Rieske_2Fe-2S_sf"/>
</dbReference>
<dbReference type="SUPFAM" id="SSF50022">
    <property type="entry name" value="ISP domain"/>
    <property type="match status" value="1"/>
</dbReference>
<proteinExistence type="predicted"/>
<dbReference type="PRINTS" id="PR00090">
    <property type="entry name" value="RNGDIOXGNASE"/>
</dbReference>
<dbReference type="Gene3D" id="3.90.380.10">
    <property type="entry name" value="Naphthalene 1,2-dioxygenase Alpha Subunit, Chain A, domain 1"/>
    <property type="match status" value="1"/>
</dbReference>
<evidence type="ECO:0000313" key="8">
    <source>
        <dbReference type="EMBL" id="GGB88474.1"/>
    </source>
</evidence>